<dbReference type="InterPro" id="IPR027417">
    <property type="entry name" value="P-loop_NTPase"/>
</dbReference>
<evidence type="ECO:0000313" key="2">
    <source>
        <dbReference type="EMBL" id="GAA2497215.1"/>
    </source>
</evidence>
<keyword evidence="1" id="KW-0812">Transmembrane</keyword>
<protein>
    <submittedName>
        <fullName evidence="2">Membrane protein</fullName>
    </submittedName>
</protein>
<dbReference type="Gene3D" id="3.40.50.300">
    <property type="entry name" value="P-loop containing nucleotide triphosphate hydrolases"/>
    <property type="match status" value="1"/>
</dbReference>
<gene>
    <name evidence="2" type="ORF">GCM10010406_37020</name>
</gene>
<accession>A0ABN3M7S0</accession>
<keyword evidence="1" id="KW-1133">Transmembrane helix</keyword>
<dbReference type="Proteomes" id="UP001501358">
    <property type="component" value="Unassembled WGS sequence"/>
</dbReference>
<reference evidence="2 3" key="1">
    <citation type="journal article" date="2019" name="Int. J. Syst. Evol. Microbiol.">
        <title>The Global Catalogue of Microorganisms (GCM) 10K type strain sequencing project: providing services to taxonomists for standard genome sequencing and annotation.</title>
        <authorList>
            <consortium name="The Broad Institute Genomics Platform"/>
            <consortium name="The Broad Institute Genome Sequencing Center for Infectious Disease"/>
            <person name="Wu L."/>
            <person name="Ma J."/>
        </authorList>
    </citation>
    <scope>NUCLEOTIDE SEQUENCE [LARGE SCALE GENOMIC DNA]</scope>
    <source>
        <strain evidence="2 3">JCM 6307</strain>
    </source>
</reference>
<keyword evidence="1" id="KW-0472">Membrane</keyword>
<feature type="transmembrane region" description="Helical" evidence="1">
    <location>
        <begin position="65"/>
        <end position="84"/>
    </location>
</feature>
<keyword evidence="3" id="KW-1185">Reference proteome</keyword>
<comment type="caution">
    <text evidence="2">The sequence shown here is derived from an EMBL/GenBank/DDBJ whole genome shotgun (WGS) entry which is preliminary data.</text>
</comment>
<proteinExistence type="predicted"/>
<name>A0ABN3M7S0_9ACTN</name>
<dbReference type="CDD" id="cd01120">
    <property type="entry name" value="RecA-like_superfamily"/>
    <property type="match status" value="1"/>
</dbReference>
<organism evidence="2 3">
    <name type="scientific">Streptomyces thermolineatus</name>
    <dbReference type="NCBI Taxonomy" id="44033"/>
    <lineage>
        <taxon>Bacteria</taxon>
        <taxon>Bacillati</taxon>
        <taxon>Actinomycetota</taxon>
        <taxon>Actinomycetes</taxon>
        <taxon>Kitasatosporales</taxon>
        <taxon>Streptomycetaceae</taxon>
        <taxon>Streptomyces</taxon>
    </lineage>
</organism>
<dbReference type="SUPFAM" id="SSF52540">
    <property type="entry name" value="P-loop containing nucleoside triphosphate hydrolases"/>
    <property type="match status" value="1"/>
</dbReference>
<evidence type="ECO:0000313" key="3">
    <source>
        <dbReference type="Proteomes" id="UP001501358"/>
    </source>
</evidence>
<dbReference type="RefSeq" id="WP_344384312.1">
    <property type="nucleotide sequence ID" value="NZ_BAAATA010000023.1"/>
</dbReference>
<evidence type="ECO:0000256" key="1">
    <source>
        <dbReference type="SAM" id="Phobius"/>
    </source>
</evidence>
<sequence length="516" mass="54901">MARRPLPTLLRNPYAALLKGRGLVRTAADNAVDVFHPLITVGRGLRRLLARLRARWDRTPGEQRGPLLFIAAAVVAVIAILPYGPAVIVAATTAAAAWAGRERPVVATGPGPAALARLRCLYEALVPHFGDAGDPEPLYSYRGDHTRVFDDCEFDGEDRPVRLRLRYPAYFDDGDPASRERIEQLLHAKAGRGREYRFDWDEEGNSLTVTALEPLPCDVGAQRFVTAPGEILLGITDACDAGRTVPVEGEDGGRDAPPVLWRTGVRSTEPHLLVLGEPGSGTTTLLRSIALQALEEGELLVLDGGGTGGYACLAGRHGVLAVESDLAGALAGLEWAAHETERRLAAVNAALRDGRPVPEDACRPLWLLVDRPGVLGRLARAEDRPDPQDLLEVPLRHGRAANVTVVLADEPAAVGNGLSAAVCAGARARVALGPLAPGEVRAVLGVPAPTSRAAQVPPGRGYARLGSGPAVRLQVPAVPDPYDEEVPEARRRAVLELLPPRRKTLRAVREPAVAEG</sequence>
<dbReference type="EMBL" id="BAAATA010000023">
    <property type="protein sequence ID" value="GAA2497215.1"/>
    <property type="molecule type" value="Genomic_DNA"/>
</dbReference>